<dbReference type="InterPro" id="IPR026816">
    <property type="entry name" value="Flavodoxin_dom"/>
</dbReference>
<dbReference type="InterPro" id="IPR012349">
    <property type="entry name" value="Split_barrel_FMN-bd"/>
</dbReference>
<dbReference type="GO" id="GO:0070819">
    <property type="term" value="F:menaquinone-dependent protoporphyrinogen oxidase activity"/>
    <property type="evidence" value="ECO:0007669"/>
    <property type="project" value="TreeGrafter"/>
</dbReference>
<dbReference type="Gene3D" id="3.40.50.360">
    <property type="match status" value="1"/>
</dbReference>
<dbReference type="GO" id="GO:0010181">
    <property type="term" value="F:FMN binding"/>
    <property type="evidence" value="ECO:0007669"/>
    <property type="project" value="InterPro"/>
</dbReference>
<sequence>MQRTLVVYESRYGSTRIVAKTIALIMGAAVHCVVDEFKTEYKDFDFVVIGSPIYMGDVEPKIKGFIHENQDWLSEKPVALFCTCLDRRGGIDNLKSIEKSLGKDAVSIDTIGGRLKLNNLDLEDYKAIESFLKRADLSFEDMDFFNIEEVIEYALELKNLKERDMNKLDPSKLKVYVEKFLTSHNTCTLATSFKNRVRATPLEYTYKEEYIYILTEGGEKFANLLMNKNVSLAINDPYKGMASLAGMQITGKCDIIPRESPEYKDVMDLKGIKMSAIEALPVNMNVIRIGLEKVEFLYWKFREEGYNARQIITF</sequence>
<dbReference type="Pfam" id="PF01243">
    <property type="entry name" value="PNPOx_N"/>
    <property type="match status" value="1"/>
</dbReference>
<dbReference type="InterPro" id="IPR008254">
    <property type="entry name" value="Flavodoxin/NO_synth"/>
</dbReference>
<dbReference type="KEGG" id="mcub:MCBB_0905"/>
<dbReference type="Gene3D" id="2.30.110.10">
    <property type="entry name" value="Electron Transport, Fmn-binding Protein, Chain A"/>
    <property type="match status" value="1"/>
</dbReference>
<dbReference type="STRING" id="118062.MCBB_0905"/>
<accession>A0A1D3L1V7</accession>
<dbReference type="PATRIC" id="fig|129848.4.peg.911"/>
<feature type="domain" description="Flavodoxin-like" evidence="1">
    <location>
        <begin position="4"/>
        <end position="136"/>
    </location>
</feature>
<evidence type="ECO:0000313" key="3">
    <source>
        <dbReference type="Proteomes" id="UP000094707"/>
    </source>
</evidence>
<dbReference type="GO" id="GO:0009055">
    <property type="term" value="F:electron transfer activity"/>
    <property type="evidence" value="ECO:0007669"/>
    <property type="project" value="InterPro"/>
</dbReference>
<dbReference type="GO" id="GO:0006783">
    <property type="term" value="P:heme biosynthetic process"/>
    <property type="evidence" value="ECO:0007669"/>
    <property type="project" value="TreeGrafter"/>
</dbReference>
<protein>
    <submittedName>
        <fullName evidence="2">Pyridoxamine 5'-phosphate oxidase-related FMN-binding protein</fullName>
    </submittedName>
</protein>
<dbReference type="InterPro" id="IPR011576">
    <property type="entry name" value="Pyridox_Oxase_N"/>
</dbReference>
<dbReference type="AlphaFoldDB" id="A0A1D3L1V7"/>
<dbReference type="InterPro" id="IPR029039">
    <property type="entry name" value="Flavoprotein-like_sf"/>
</dbReference>
<proteinExistence type="predicted"/>
<dbReference type="EMBL" id="LT607756">
    <property type="protein sequence ID" value="SCG85469.1"/>
    <property type="molecule type" value="Genomic_DNA"/>
</dbReference>
<dbReference type="PANTHER" id="PTHR38030">
    <property type="entry name" value="PROTOPORPHYRINOGEN IX DEHYDROGENASE [MENAQUINONE]"/>
    <property type="match status" value="1"/>
</dbReference>
<name>A0A1D3L1V7_9EURY</name>
<dbReference type="OrthoDB" id="103611at2157"/>
<dbReference type="SUPFAM" id="SSF50475">
    <property type="entry name" value="FMN-binding split barrel"/>
    <property type="match status" value="1"/>
</dbReference>
<dbReference type="InterPro" id="IPR001226">
    <property type="entry name" value="Flavodoxin_CS"/>
</dbReference>
<reference evidence="2 3" key="1">
    <citation type="submission" date="2016-08" db="EMBL/GenBank/DDBJ databases">
        <authorList>
            <person name="Seilhamer J.J."/>
        </authorList>
    </citation>
    <scope>NUCLEOTIDE SEQUENCE [LARGE SCALE GENOMIC DNA]</scope>
    <source>
        <strain evidence="2">Buetzberg</strain>
    </source>
</reference>
<dbReference type="GeneID" id="30411753"/>
<dbReference type="PANTHER" id="PTHR38030:SF2">
    <property type="entry name" value="PROTOPORPHYRINOGEN IX DEHYDROGENASE [QUINONE]"/>
    <property type="match status" value="1"/>
</dbReference>
<dbReference type="InterPro" id="IPR052200">
    <property type="entry name" value="Protoporphyrinogen_IX_DH"/>
</dbReference>
<organism evidence="2 3">
    <name type="scientific">Methanobacterium congolense</name>
    <dbReference type="NCBI Taxonomy" id="118062"/>
    <lineage>
        <taxon>Archaea</taxon>
        <taxon>Methanobacteriati</taxon>
        <taxon>Methanobacteriota</taxon>
        <taxon>Methanomada group</taxon>
        <taxon>Methanobacteria</taxon>
        <taxon>Methanobacteriales</taxon>
        <taxon>Methanobacteriaceae</taxon>
        <taxon>Methanobacterium</taxon>
    </lineage>
</organism>
<dbReference type="PROSITE" id="PS00201">
    <property type="entry name" value="FLAVODOXIN"/>
    <property type="match status" value="1"/>
</dbReference>
<dbReference type="RefSeq" id="WP_071906625.1">
    <property type="nucleotide sequence ID" value="NZ_LT607756.1"/>
</dbReference>
<dbReference type="Proteomes" id="UP000094707">
    <property type="component" value="Chromosome I"/>
</dbReference>
<evidence type="ECO:0000313" key="2">
    <source>
        <dbReference type="EMBL" id="SCG85469.1"/>
    </source>
</evidence>
<dbReference type="PROSITE" id="PS50902">
    <property type="entry name" value="FLAVODOXIN_LIKE"/>
    <property type="match status" value="1"/>
</dbReference>
<gene>
    <name evidence="2" type="ORF">MCBB_0905</name>
</gene>
<keyword evidence="3" id="KW-1185">Reference proteome</keyword>
<evidence type="ECO:0000259" key="1">
    <source>
        <dbReference type="PROSITE" id="PS50902"/>
    </source>
</evidence>
<dbReference type="Pfam" id="PF12724">
    <property type="entry name" value="Flavodoxin_5"/>
    <property type="match status" value="1"/>
</dbReference>
<dbReference type="SUPFAM" id="SSF52218">
    <property type="entry name" value="Flavoproteins"/>
    <property type="match status" value="1"/>
</dbReference>